<feature type="transmembrane region" description="Helical" evidence="10">
    <location>
        <begin position="39"/>
        <end position="60"/>
    </location>
</feature>
<dbReference type="Pfam" id="PF11612">
    <property type="entry name" value="T2SSJ"/>
    <property type="match status" value="1"/>
</dbReference>
<evidence type="ECO:0000313" key="11">
    <source>
        <dbReference type="EMBL" id="SDD12769.1"/>
    </source>
</evidence>
<reference evidence="11 12" key="1">
    <citation type="submission" date="2016-10" db="EMBL/GenBank/DDBJ databases">
        <authorList>
            <person name="de Groot N.N."/>
        </authorList>
    </citation>
    <scope>NUCLEOTIDE SEQUENCE [LARGE SCALE GENOMIC DNA]</scope>
    <source>
        <strain evidence="11 12">DSM 16957</strain>
    </source>
</reference>
<dbReference type="STRING" id="265719.SAMN04488509_101353"/>
<evidence type="ECO:0000256" key="9">
    <source>
        <dbReference type="ARBA" id="ARBA00023136"/>
    </source>
</evidence>
<evidence type="ECO:0000256" key="10">
    <source>
        <dbReference type="SAM" id="Phobius"/>
    </source>
</evidence>
<accession>A0A1G6S7F8</accession>
<evidence type="ECO:0000256" key="7">
    <source>
        <dbReference type="ARBA" id="ARBA00022692"/>
    </source>
</evidence>
<dbReference type="InterPro" id="IPR051621">
    <property type="entry name" value="T2SS_protein_J"/>
</dbReference>
<dbReference type="Pfam" id="PF07963">
    <property type="entry name" value="N_methyl"/>
    <property type="match status" value="1"/>
</dbReference>
<sequence length="228" mass="25243">MIPDSAPQRSSTASVVRRRVCALSQSGARMRARQQGFTLLEVVVAVALFAVVAALAYGGLDSVLRARGQLEAQAEQLARLQFAVGQIERDLRAAAARPVRDGFGQRQPALVGTSTGIELSRHGYANALDARRAEIERAAYRRVEDRLQRLRWPVLDRAPGTLPEQVELLEGVSDFRLRYFARSGREYDRWPAPGSSEPLPVRVEVELEVVGIGRVHRLLELPDAEARL</sequence>
<dbReference type="SUPFAM" id="SSF54523">
    <property type="entry name" value="Pili subunits"/>
    <property type="match status" value="1"/>
</dbReference>
<dbReference type="AlphaFoldDB" id="A0A1G6S7F8"/>
<dbReference type="Gene3D" id="3.10.610.10">
    <property type="entry name" value="GSPII I/J protein-like"/>
    <property type="match status" value="1"/>
</dbReference>
<dbReference type="Proteomes" id="UP000199603">
    <property type="component" value="Unassembled WGS sequence"/>
</dbReference>
<evidence type="ECO:0000256" key="3">
    <source>
        <dbReference type="ARBA" id="ARBA00021539"/>
    </source>
</evidence>
<dbReference type="NCBIfam" id="TIGR01711">
    <property type="entry name" value="gspJ"/>
    <property type="match status" value="1"/>
</dbReference>
<keyword evidence="8 10" id="KW-1133">Transmembrane helix</keyword>
<keyword evidence="7 10" id="KW-0812">Transmembrane</keyword>
<evidence type="ECO:0000256" key="1">
    <source>
        <dbReference type="ARBA" id="ARBA00004377"/>
    </source>
</evidence>
<dbReference type="GO" id="GO:0015627">
    <property type="term" value="C:type II protein secretion system complex"/>
    <property type="evidence" value="ECO:0007669"/>
    <property type="project" value="InterPro"/>
</dbReference>
<name>A0A1G6S7F8_9GAMM</name>
<keyword evidence="4" id="KW-1003">Cell membrane</keyword>
<dbReference type="NCBIfam" id="TIGR02532">
    <property type="entry name" value="IV_pilin_GFxxxE"/>
    <property type="match status" value="1"/>
</dbReference>
<dbReference type="GO" id="GO:0005886">
    <property type="term" value="C:plasma membrane"/>
    <property type="evidence" value="ECO:0007669"/>
    <property type="project" value="UniProtKB-SubCell"/>
</dbReference>
<dbReference type="InterPro" id="IPR045584">
    <property type="entry name" value="Pilin-like"/>
</dbReference>
<dbReference type="OrthoDB" id="9794345at2"/>
<keyword evidence="6" id="KW-0997">Cell inner membrane</keyword>
<dbReference type="PROSITE" id="PS00409">
    <property type="entry name" value="PROKAR_NTER_METHYL"/>
    <property type="match status" value="1"/>
</dbReference>
<organism evidence="11 12">
    <name type="scientific">Aquimonas voraii</name>
    <dbReference type="NCBI Taxonomy" id="265719"/>
    <lineage>
        <taxon>Bacteria</taxon>
        <taxon>Pseudomonadati</taxon>
        <taxon>Pseudomonadota</taxon>
        <taxon>Gammaproteobacteria</taxon>
        <taxon>Lysobacterales</taxon>
        <taxon>Lysobacteraceae</taxon>
        <taxon>Aquimonas</taxon>
    </lineage>
</organism>
<dbReference type="InterPro" id="IPR010055">
    <property type="entry name" value="T2SS_protein-GspJ"/>
</dbReference>
<dbReference type="GO" id="GO:0015628">
    <property type="term" value="P:protein secretion by the type II secretion system"/>
    <property type="evidence" value="ECO:0007669"/>
    <property type="project" value="InterPro"/>
</dbReference>
<gene>
    <name evidence="11" type="ORF">SAMN04488509_101353</name>
</gene>
<protein>
    <recommendedName>
        <fullName evidence="3">Type II secretion system protein J</fullName>
    </recommendedName>
</protein>
<evidence type="ECO:0000256" key="6">
    <source>
        <dbReference type="ARBA" id="ARBA00022519"/>
    </source>
</evidence>
<dbReference type="PANTHER" id="PTHR39583:SF2">
    <property type="entry name" value="TYPE II SECRETION SYSTEM PROTEIN J"/>
    <property type="match status" value="1"/>
</dbReference>
<dbReference type="InterPro" id="IPR012902">
    <property type="entry name" value="N_methyl_site"/>
</dbReference>
<evidence type="ECO:0000256" key="8">
    <source>
        <dbReference type="ARBA" id="ARBA00022989"/>
    </source>
</evidence>
<dbReference type="PANTHER" id="PTHR39583">
    <property type="entry name" value="TYPE II SECRETION SYSTEM PROTEIN J-RELATED"/>
    <property type="match status" value="1"/>
</dbReference>
<evidence type="ECO:0000313" key="12">
    <source>
        <dbReference type="Proteomes" id="UP000199603"/>
    </source>
</evidence>
<keyword evidence="12" id="KW-1185">Reference proteome</keyword>
<keyword evidence="9 10" id="KW-0472">Membrane</keyword>
<evidence type="ECO:0000256" key="5">
    <source>
        <dbReference type="ARBA" id="ARBA00022481"/>
    </source>
</evidence>
<proteinExistence type="inferred from homology"/>
<comment type="subcellular location">
    <subcellularLocation>
        <location evidence="1">Cell inner membrane</location>
        <topology evidence="1">Single-pass membrane protein</topology>
    </subcellularLocation>
</comment>
<evidence type="ECO:0000256" key="2">
    <source>
        <dbReference type="ARBA" id="ARBA00011084"/>
    </source>
</evidence>
<dbReference type="EMBL" id="FNAG01000001">
    <property type="protein sequence ID" value="SDD12769.1"/>
    <property type="molecule type" value="Genomic_DNA"/>
</dbReference>
<comment type="similarity">
    <text evidence="2">Belongs to the GSP J family.</text>
</comment>
<keyword evidence="5" id="KW-0488">Methylation</keyword>
<evidence type="ECO:0000256" key="4">
    <source>
        <dbReference type="ARBA" id="ARBA00022475"/>
    </source>
</evidence>